<comment type="subcellular location">
    <subcellularLocation>
        <location evidence="1">Cell membrane</location>
        <topology evidence="1">Peripheral membrane protein</topology>
    </subcellularLocation>
</comment>
<dbReference type="InterPro" id="IPR027417">
    <property type="entry name" value="P-loop_NTPase"/>
</dbReference>
<dbReference type="InterPro" id="IPR015856">
    <property type="entry name" value="ABC_transpr_CbiO/EcfA_su"/>
</dbReference>
<keyword evidence="5" id="KW-0547">Nucleotide-binding</keyword>
<dbReference type="Proteomes" id="UP000717624">
    <property type="component" value="Unassembled WGS sequence"/>
</dbReference>
<name>A0A938XWV4_9BACL</name>
<dbReference type="InterPro" id="IPR050095">
    <property type="entry name" value="ECF_ABC_transporter_ATP-bd"/>
</dbReference>
<dbReference type="EMBL" id="JAFBEB010000002">
    <property type="protein sequence ID" value="MBM7589376.1"/>
    <property type="molecule type" value="Genomic_DNA"/>
</dbReference>
<gene>
    <name evidence="10" type="ORF">JOD01_000974</name>
</gene>
<reference evidence="10" key="1">
    <citation type="submission" date="2021-01" db="EMBL/GenBank/DDBJ databases">
        <title>Genomic Encyclopedia of Type Strains, Phase IV (KMG-IV): sequencing the most valuable type-strain genomes for metagenomic binning, comparative biology and taxonomic classification.</title>
        <authorList>
            <person name="Goeker M."/>
        </authorList>
    </citation>
    <scope>NUCLEOTIDE SEQUENCE</scope>
    <source>
        <strain evidence="10">DSM 25523</strain>
    </source>
</reference>
<dbReference type="SUPFAM" id="SSF52540">
    <property type="entry name" value="P-loop containing nucleoside triphosphate hydrolases"/>
    <property type="match status" value="1"/>
</dbReference>
<dbReference type="AlphaFoldDB" id="A0A938XWV4"/>
<sequence>MSDSIIRFEKVSFHYKAEQPVLKQIDLSIRSGEFIALIGGNGSGKTTLAKHCNGLYKPTDGAVYVEGRDTREVSVAELSRIVSYCYQNPDHQIFQSTIGEEVAFGPSNLGLAKAEIEERVTQALEAVGLLPYREEEPYFVSKGTRQKIAVASILAMKPRVIVLDEPTTGLDHRGVMEMMALIQSLHRQGHTILAITHDMRLVAEYAQRVLVLHKGEIVCDGEPRHVFAQTNALSLAQVEPPAVSRFAQALGLTPLPLTLAELQDRLVKELT</sequence>
<evidence type="ECO:0000259" key="9">
    <source>
        <dbReference type="PROSITE" id="PS50893"/>
    </source>
</evidence>
<dbReference type="InterPro" id="IPR003593">
    <property type="entry name" value="AAA+_ATPase"/>
</dbReference>
<evidence type="ECO:0000256" key="4">
    <source>
        <dbReference type="ARBA" id="ARBA00022475"/>
    </source>
</evidence>
<evidence type="ECO:0000256" key="6">
    <source>
        <dbReference type="ARBA" id="ARBA00022840"/>
    </source>
</evidence>
<dbReference type="PANTHER" id="PTHR43553:SF24">
    <property type="entry name" value="ENERGY-COUPLING FACTOR TRANSPORTER ATP-BINDING PROTEIN ECFA1"/>
    <property type="match status" value="1"/>
</dbReference>
<dbReference type="GO" id="GO:0042626">
    <property type="term" value="F:ATPase-coupled transmembrane transporter activity"/>
    <property type="evidence" value="ECO:0007669"/>
    <property type="project" value="TreeGrafter"/>
</dbReference>
<dbReference type="SMART" id="SM00382">
    <property type="entry name" value="AAA"/>
    <property type="match status" value="1"/>
</dbReference>
<proteinExistence type="inferred from homology"/>
<accession>A0A938XWV4</accession>
<keyword evidence="11" id="KW-1185">Reference proteome</keyword>
<feature type="domain" description="ABC transporter" evidence="9">
    <location>
        <begin position="6"/>
        <end position="239"/>
    </location>
</feature>
<evidence type="ECO:0000256" key="3">
    <source>
        <dbReference type="ARBA" id="ARBA00022448"/>
    </source>
</evidence>
<comment type="caution">
    <text evidence="10">The sequence shown here is derived from an EMBL/GenBank/DDBJ whole genome shotgun (WGS) entry which is preliminary data.</text>
</comment>
<evidence type="ECO:0000313" key="10">
    <source>
        <dbReference type="EMBL" id="MBM7589376.1"/>
    </source>
</evidence>
<dbReference type="PANTHER" id="PTHR43553">
    <property type="entry name" value="HEAVY METAL TRANSPORTER"/>
    <property type="match status" value="1"/>
</dbReference>
<evidence type="ECO:0000256" key="7">
    <source>
        <dbReference type="ARBA" id="ARBA00022967"/>
    </source>
</evidence>
<dbReference type="GO" id="GO:0015087">
    <property type="term" value="F:cobalt ion transmembrane transporter activity"/>
    <property type="evidence" value="ECO:0007669"/>
    <property type="project" value="UniProtKB-ARBA"/>
</dbReference>
<keyword evidence="7" id="KW-1278">Translocase</keyword>
<dbReference type="GO" id="GO:0043190">
    <property type="term" value="C:ATP-binding cassette (ABC) transporter complex"/>
    <property type="evidence" value="ECO:0007669"/>
    <property type="project" value="TreeGrafter"/>
</dbReference>
<keyword evidence="4" id="KW-1003">Cell membrane</keyword>
<dbReference type="Gene3D" id="3.40.50.300">
    <property type="entry name" value="P-loop containing nucleotide triphosphate hydrolases"/>
    <property type="match status" value="1"/>
</dbReference>
<dbReference type="RefSeq" id="WP_204517098.1">
    <property type="nucleotide sequence ID" value="NZ_BAABIN010000015.1"/>
</dbReference>
<protein>
    <submittedName>
        <fullName evidence="10">Energy-coupling factor transport system ATP-binding protein</fullName>
        <ecNumber evidence="10">3.6.3.-</ecNumber>
    </submittedName>
</protein>
<dbReference type="InterPro" id="IPR003439">
    <property type="entry name" value="ABC_transporter-like_ATP-bd"/>
</dbReference>
<evidence type="ECO:0000256" key="2">
    <source>
        <dbReference type="ARBA" id="ARBA00005417"/>
    </source>
</evidence>
<organism evidence="10 11">
    <name type="scientific">Brevibacillus fulvus</name>
    <dbReference type="NCBI Taxonomy" id="1125967"/>
    <lineage>
        <taxon>Bacteria</taxon>
        <taxon>Bacillati</taxon>
        <taxon>Bacillota</taxon>
        <taxon>Bacilli</taxon>
        <taxon>Bacillales</taxon>
        <taxon>Paenibacillaceae</taxon>
        <taxon>Brevibacillus</taxon>
    </lineage>
</organism>
<dbReference type="EC" id="3.6.3.-" evidence="10"/>
<dbReference type="GO" id="GO:0005524">
    <property type="term" value="F:ATP binding"/>
    <property type="evidence" value="ECO:0007669"/>
    <property type="project" value="UniProtKB-KW"/>
</dbReference>
<keyword evidence="10" id="KW-0378">Hydrolase</keyword>
<keyword evidence="8" id="KW-0472">Membrane</keyword>
<comment type="similarity">
    <text evidence="2">Belongs to the ABC transporter superfamily.</text>
</comment>
<keyword evidence="3" id="KW-0813">Transport</keyword>
<keyword evidence="6 10" id="KW-0067">ATP-binding</keyword>
<evidence type="ECO:0000256" key="1">
    <source>
        <dbReference type="ARBA" id="ARBA00004202"/>
    </source>
</evidence>
<dbReference type="GO" id="GO:0016887">
    <property type="term" value="F:ATP hydrolysis activity"/>
    <property type="evidence" value="ECO:0007669"/>
    <property type="project" value="InterPro"/>
</dbReference>
<dbReference type="FunFam" id="3.40.50.300:FF:000224">
    <property type="entry name" value="Energy-coupling factor transporter ATP-binding protein EcfA"/>
    <property type="match status" value="1"/>
</dbReference>
<evidence type="ECO:0000313" key="11">
    <source>
        <dbReference type="Proteomes" id="UP000717624"/>
    </source>
</evidence>
<evidence type="ECO:0000256" key="5">
    <source>
        <dbReference type="ARBA" id="ARBA00022741"/>
    </source>
</evidence>
<evidence type="ECO:0000256" key="8">
    <source>
        <dbReference type="ARBA" id="ARBA00023136"/>
    </source>
</evidence>
<dbReference type="PROSITE" id="PS50893">
    <property type="entry name" value="ABC_TRANSPORTER_2"/>
    <property type="match status" value="1"/>
</dbReference>
<dbReference type="Pfam" id="PF00005">
    <property type="entry name" value="ABC_tran"/>
    <property type="match status" value="1"/>
</dbReference>
<dbReference type="CDD" id="cd03225">
    <property type="entry name" value="ABC_cobalt_CbiO_domain1"/>
    <property type="match status" value="1"/>
</dbReference>